<dbReference type="GO" id="GO:0052621">
    <property type="term" value="F:diguanylate cyclase activity"/>
    <property type="evidence" value="ECO:0007669"/>
    <property type="project" value="UniProtKB-EC"/>
</dbReference>
<sequence>MKSSTIGKLRFGFLQGVHSLLLMIFSVRFDENVIIDIRQIPILIAAHFGGIPSAIVTAVVISLYRILFYGGIYSASVTASIGAIIMSVGAGLIFTRVGRYWHKWAFGTAWILLIVAAMFLYLLGASAGPILQSLLPLLAISSIFTAAFIRYYEQASENFSVNAFISELTQKFRQSPDAPDIYVTSLKEMIHLFRCSAGSIVLISHNHCKSVCQYVDGEYMMINRSHHLTDFSAHQRVMNGQIASYPDWLENRPEGSADLQYQRRIRSSIYVPIVYKDKTIAMIHLASRYPRHFKDKDLETILKVVPLISLMMSLKESESMFNAIMHSSNDAIIVANHEGNIELWNTGAERLFGYAEEEAAGLPFSFIIADSDKAKLLEQLEHAKVNETMSGIGQTIELEGLHRNLSMIPIEVAISSWETGGLMHYSGIIRNATARKQTEGRLMQAKEMFRKLSKLDGLTGIRNRRSFDERYSRLWTEAAHQSVPLSVIMLDIDFFKAFNDTYGHQVGDSCLKKVAGVLDQIAADHGYFAARYGGEEFVCLLPKTTTEAARAFGEMLCTAVRDIGIPHKKSLISTVVTVSIGVATITPSPLSTGESLVELADKALYQAKLEGRNQVVTVMAG</sequence>
<dbReference type="EC" id="2.7.7.65" evidence="9"/>
<comment type="subcellular location">
    <subcellularLocation>
        <location evidence="1">Cell membrane</location>
        <topology evidence="1">Multi-pass membrane protein</topology>
    </subcellularLocation>
</comment>
<feature type="domain" description="PAS" evidence="7">
    <location>
        <begin position="317"/>
        <end position="387"/>
    </location>
</feature>
<keyword evidence="10" id="KW-1185">Reference proteome</keyword>
<reference evidence="9 10" key="1">
    <citation type="submission" date="2024-09" db="EMBL/GenBank/DDBJ databases">
        <authorList>
            <person name="Sun Q."/>
            <person name="Mori K."/>
        </authorList>
    </citation>
    <scope>NUCLEOTIDE SEQUENCE [LARGE SCALE GENOMIC DNA]</scope>
    <source>
        <strain evidence="9 10">CCM 4839</strain>
    </source>
</reference>
<dbReference type="InterPro" id="IPR013767">
    <property type="entry name" value="PAS_fold"/>
</dbReference>
<evidence type="ECO:0000256" key="5">
    <source>
        <dbReference type="ARBA" id="ARBA00023136"/>
    </source>
</evidence>
<keyword evidence="4 6" id="KW-1133">Transmembrane helix</keyword>
<dbReference type="Gene3D" id="3.30.450.20">
    <property type="entry name" value="PAS domain"/>
    <property type="match status" value="1"/>
</dbReference>
<feature type="transmembrane region" description="Helical" evidence="6">
    <location>
        <begin position="42"/>
        <end position="66"/>
    </location>
</feature>
<evidence type="ECO:0000259" key="7">
    <source>
        <dbReference type="PROSITE" id="PS50112"/>
    </source>
</evidence>
<organism evidence="9 10">
    <name type="scientific">Paenibacillus mendelii</name>
    <dbReference type="NCBI Taxonomy" id="206163"/>
    <lineage>
        <taxon>Bacteria</taxon>
        <taxon>Bacillati</taxon>
        <taxon>Bacillota</taxon>
        <taxon>Bacilli</taxon>
        <taxon>Bacillales</taxon>
        <taxon>Paenibacillaceae</taxon>
        <taxon>Paenibacillus</taxon>
    </lineage>
</organism>
<dbReference type="Proteomes" id="UP001589818">
    <property type="component" value="Unassembled WGS sequence"/>
</dbReference>
<dbReference type="InterPro" id="IPR000160">
    <property type="entry name" value="GGDEF_dom"/>
</dbReference>
<dbReference type="Gene3D" id="3.30.450.40">
    <property type="match status" value="1"/>
</dbReference>
<feature type="transmembrane region" description="Helical" evidence="6">
    <location>
        <begin position="12"/>
        <end position="30"/>
    </location>
</feature>
<dbReference type="CDD" id="cd00130">
    <property type="entry name" value="PAS"/>
    <property type="match status" value="1"/>
</dbReference>
<dbReference type="PROSITE" id="PS50112">
    <property type="entry name" value="PAS"/>
    <property type="match status" value="1"/>
</dbReference>
<evidence type="ECO:0000313" key="10">
    <source>
        <dbReference type="Proteomes" id="UP001589818"/>
    </source>
</evidence>
<keyword evidence="2" id="KW-1003">Cell membrane</keyword>
<dbReference type="PROSITE" id="PS50887">
    <property type="entry name" value="GGDEF"/>
    <property type="match status" value="1"/>
</dbReference>
<dbReference type="RefSeq" id="WP_204818207.1">
    <property type="nucleotide sequence ID" value="NZ_JANHOF010000004.1"/>
</dbReference>
<keyword evidence="3 6" id="KW-0812">Transmembrane</keyword>
<dbReference type="EMBL" id="JBHLVF010000010">
    <property type="protein sequence ID" value="MFC0391127.1"/>
    <property type="molecule type" value="Genomic_DNA"/>
</dbReference>
<evidence type="ECO:0000256" key="6">
    <source>
        <dbReference type="SAM" id="Phobius"/>
    </source>
</evidence>
<evidence type="ECO:0000256" key="2">
    <source>
        <dbReference type="ARBA" id="ARBA00022475"/>
    </source>
</evidence>
<dbReference type="InterPro" id="IPR000014">
    <property type="entry name" value="PAS"/>
</dbReference>
<dbReference type="Pfam" id="PF00990">
    <property type="entry name" value="GGDEF"/>
    <property type="match status" value="1"/>
</dbReference>
<feature type="domain" description="GGDEF" evidence="8">
    <location>
        <begin position="483"/>
        <end position="620"/>
    </location>
</feature>
<dbReference type="Pfam" id="PF07694">
    <property type="entry name" value="5TM-5TMR_LYT"/>
    <property type="match status" value="1"/>
</dbReference>
<evidence type="ECO:0000256" key="3">
    <source>
        <dbReference type="ARBA" id="ARBA00022692"/>
    </source>
</evidence>
<keyword evidence="5 6" id="KW-0472">Membrane</keyword>
<keyword evidence="9" id="KW-0548">Nucleotidyltransferase</keyword>
<dbReference type="SMART" id="SM00091">
    <property type="entry name" value="PAS"/>
    <property type="match status" value="1"/>
</dbReference>
<dbReference type="InterPro" id="IPR043128">
    <property type="entry name" value="Rev_trsase/Diguanyl_cyclase"/>
</dbReference>
<evidence type="ECO:0000256" key="1">
    <source>
        <dbReference type="ARBA" id="ARBA00004651"/>
    </source>
</evidence>
<proteinExistence type="predicted"/>
<dbReference type="InterPro" id="IPR029787">
    <property type="entry name" value="Nucleotide_cyclase"/>
</dbReference>
<gene>
    <name evidence="9" type="ORF">ACFFJ8_07030</name>
</gene>
<dbReference type="SUPFAM" id="SSF55785">
    <property type="entry name" value="PYP-like sensor domain (PAS domain)"/>
    <property type="match status" value="1"/>
</dbReference>
<dbReference type="NCBIfam" id="TIGR00254">
    <property type="entry name" value="GGDEF"/>
    <property type="match status" value="1"/>
</dbReference>
<dbReference type="InterPro" id="IPR050469">
    <property type="entry name" value="Diguanylate_Cyclase"/>
</dbReference>
<evidence type="ECO:0000256" key="4">
    <source>
        <dbReference type="ARBA" id="ARBA00022989"/>
    </source>
</evidence>
<evidence type="ECO:0000313" key="9">
    <source>
        <dbReference type="EMBL" id="MFC0391127.1"/>
    </source>
</evidence>
<feature type="transmembrane region" description="Helical" evidence="6">
    <location>
        <begin position="106"/>
        <end position="124"/>
    </location>
</feature>
<dbReference type="SMART" id="SM00267">
    <property type="entry name" value="GGDEF"/>
    <property type="match status" value="1"/>
</dbReference>
<dbReference type="InterPro" id="IPR029016">
    <property type="entry name" value="GAF-like_dom_sf"/>
</dbReference>
<dbReference type="PANTHER" id="PTHR45138:SF9">
    <property type="entry name" value="DIGUANYLATE CYCLASE DGCM-RELATED"/>
    <property type="match status" value="1"/>
</dbReference>
<feature type="transmembrane region" description="Helical" evidence="6">
    <location>
        <begin position="72"/>
        <end position="94"/>
    </location>
</feature>
<dbReference type="InterPro" id="IPR011620">
    <property type="entry name" value="Sig_transdc_His_kinase_LytS_TM"/>
</dbReference>
<dbReference type="SUPFAM" id="SSF55781">
    <property type="entry name" value="GAF domain-like"/>
    <property type="match status" value="1"/>
</dbReference>
<dbReference type="Pfam" id="PF00989">
    <property type="entry name" value="PAS"/>
    <property type="match status" value="1"/>
</dbReference>
<dbReference type="Gene3D" id="3.30.70.270">
    <property type="match status" value="1"/>
</dbReference>
<evidence type="ECO:0000259" key="8">
    <source>
        <dbReference type="PROSITE" id="PS50887"/>
    </source>
</evidence>
<accession>A0ABV6J5R4</accession>
<dbReference type="InterPro" id="IPR035965">
    <property type="entry name" value="PAS-like_dom_sf"/>
</dbReference>
<keyword evidence="9" id="KW-0808">Transferase</keyword>
<comment type="caution">
    <text evidence="9">The sequence shown here is derived from an EMBL/GenBank/DDBJ whole genome shotgun (WGS) entry which is preliminary data.</text>
</comment>
<name>A0ABV6J5R4_9BACL</name>
<dbReference type="CDD" id="cd01949">
    <property type="entry name" value="GGDEF"/>
    <property type="match status" value="1"/>
</dbReference>
<dbReference type="SUPFAM" id="SSF55073">
    <property type="entry name" value="Nucleotide cyclase"/>
    <property type="match status" value="1"/>
</dbReference>
<dbReference type="NCBIfam" id="TIGR00229">
    <property type="entry name" value="sensory_box"/>
    <property type="match status" value="1"/>
</dbReference>
<protein>
    <submittedName>
        <fullName evidence="9">Diguanylate cyclase domain-containing protein</fullName>
        <ecNumber evidence="9">2.7.7.65</ecNumber>
    </submittedName>
</protein>
<dbReference type="PANTHER" id="PTHR45138">
    <property type="entry name" value="REGULATORY COMPONENTS OF SENSORY TRANSDUCTION SYSTEM"/>
    <property type="match status" value="1"/>
</dbReference>